<feature type="domain" description="EF-hand" evidence="2">
    <location>
        <begin position="1"/>
        <end position="27"/>
    </location>
</feature>
<dbReference type="AlphaFoldDB" id="A0A7J7JDC1"/>
<dbReference type="Pfam" id="PF13499">
    <property type="entry name" value="EF-hand_7"/>
    <property type="match status" value="1"/>
</dbReference>
<dbReference type="GO" id="GO:0005509">
    <property type="term" value="F:calcium ion binding"/>
    <property type="evidence" value="ECO:0007669"/>
    <property type="project" value="InterPro"/>
</dbReference>
<dbReference type="PROSITE" id="PS00018">
    <property type="entry name" value="EF_HAND_1"/>
    <property type="match status" value="2"/>
</dbReference>
<protein>
    <recommendedName>
        <fullName evidence="2">EF-hand domain-containing protein</fullName>
    </recommendedName>
</protein>
<dbReference type="Proteomes" id="UP000593567">
    <property type="component" value="Unassembled WGS sequence"/>
</dbReference>
<feature type="domain" description="EF-hand" evidence="2">
    <location>
        <begin position="32"/>
        <end position="63"/>
    </location>
</feature>
<dbReference type="OrthoDB" id="293868at2759"/>
<keyword evidence="4" id="KW-1185">Reference proteome</keyword>
<organism evidence="3 4">
    <name type="scientific">Bugula neritina</name>
    <name type="common">Brown bryozoan</name>
    <name type="synonym">Sertularia neritina</name>
    <dbReference type="NCBI Taxonomy" id="10212"/>
    <lineage>
        <taxon>Eukaryota</taxon>
        <taxon>Metazoa</taxon>
        <taxon>Spiralia</taxon>
        <taxon>Lophotrochozoa</taxon>
        <taxon>Bryozoa</taxon>
        <taxon>Gymnolaemata</taxon>
        <taxon>Cheilostomatida</taxon>
        <taxon>Flustrina</taxon>
        <taxon>Buguloidea</taxon>
        <taxon>Bugulidae</taxon>
        <taxon>Bugula</taxon>
    </lineage>
</organism>
<evidence type="ECO:0000259" key="2">
    <source>
        <dbReference type="PROSITE" id="PS50222"/>
    </source>
</evidence>
<accession>A0A7J7JDC1</accession>
<comment type="caution">
    <text evidence="3">The sequence shown here is derived from an EMBL/GenBank/DDBJ whole genome shotgun (WGS) entry which is preliminary data.</text>
</comment>
<dbReference type="PROSITE" id="PS50222">
    <property type="entry name" value="EF_HAND_2"/>
    <property type="match status" value="3"/>
</dbReference>
<dbReference type="Pfam" id="PF13202">
    <property type="entry name" value="EF-hand_5"/>
    <property type="match status" value="1"/>
</dbReference>
<dbReference type="EMBL" id="VXIV02002682">
    <property type="protein sequence ID" value="KAF6023636.1"/>
    <property type="molecule type" value="Genomic_DNA"/>
</dbReference>
<evidence type="ECO:0000313" key="3">
    <source>
        <dbReference type="EMBL" id="KAF6023636.1"/>
    </source>
</evidence>
<dbReference type="InterPro" id="IPR018247">
    <property type="entry name" value="EF_Hand_1_Ca_BS"/>
</dbReference>
<gene>
    <name evidence="3" type="ORF">EB796_018043</name>
</gene>
<dbReference type="SUPFAM" id="SSF47473">
    <property type="entry name" value="EF-hand"/>
    <property type="match status" value="1"/>
</dbReference>
<sequence>MRQFDKNGDGVIDRSFVPEALKLFGVITTGYEATKICDYFDKNGDGKLQISELTSGFDVLIQHSVHGKDLLTAFHKFDKNQNGFIEFSELKVK</sequence>
<proteinExistence type="predicted"/>
<dbReference type="InterPro" id="IPR011992">
    <property type="entry name" value="EF-hand-dom_pair"/>
</dbReference>
<feature type="domain" description="EF-hand" evidence="2">
    <location>
        <begin position="65"/>
        <end position="93"/>
    </location>
</feature>
<evidence type="ECO:0000313" key="4">
    <source>
        <dbReference type="Proteomes" id="UP000593567"/>
    </source>
</evidence>
<keyword evidence="1" id="KW-0106">Calcium</keyword>
<dbReference type="Gene3D" id="1.10.238.10">
    <property type="entry name" value="EF-hand"/>
    <property type="match status" value="2"/>
</dbReference>
<reference evidence="3" key="1">
    <citation type="submission" date="2020-06" db="EMBL/GenBank/DDBJ databases">
        <title>Draft genome of Bugula neritina, a colonial animal packing powerful symbionts and potential medicines.</title>
        <authorList>
            <person name="Rayko M."/>
        </authorList>
    </citation>
    <scope>NUCLEOTIDE SEQUENCE [LARGE SCALE GENOMIC DNA]</scope>
    <source>
        <strain evidence="3">Kwan_BN1</strain>
    </source>
</reference>
<name>A0A7J7JDC1_BUGNE</name>
<dbReference type="InterPro" id="IPR002048">
    <property type="entry name" value="EF_hand_dom"/>
</dbReference>
<evidence type="ECO:0000256" key="1">
    <source>
        <dbReference type="ARBA" id="ARBA00022837"/>
    </source>
</evidence>